<comment type="caution">
    <text evidence="1">The sequence shown here is derived from an EMBL/GenBank/DDBJ whole genome shotgun (WGS) entry which is preliminary data.</text>
</comment>
<keyword evidence="2" id="KW-1185">Reference proteome</keyword>
<proteinExistence type="predicted"/>
<sequence length="327" mass="36226">MKAATHITSTQPEGDWSKLQRVATSHFKQFIESSGKTLNLTELVQFVTLKGSLCYLFEYADTAMSIADRSEDINFIGRRINTMATFQGPRGPAAGMGAYPSEVDPENSRTNPINLLLPAYETMWCVVLHCLLEVKYHSADNGPAWERILTQYLQALNGSRDAQKEAFSTADQSGVAAVDIVKEALRLYPPSKRVHRLYYNEPQVADIEKCHHSALLGQNDPLVFRPERWLQILPALRAQAREGSKNDAKMLKSGEEQLGFMPFALVCTADIAEMKGFGMKMVALLVAVLCAGLGDEWEVEDLGGLPAKGVVLAVDRMAYGDLMLKRK</sequence>
<dbReference type="EMBL" id="JAADJZ010000012">
    <property type="protein sequence ID" value="KAF2871214.1"/>
    <property type="molecule type" value="Genomic_DNA"/>
</dbReference>
<dbReference type="SUPFAM" id="SSF48264">
    <property type="entry name" value="Cytochrome P450"/>
    <property type="match status" value="1"/>
</dbReference>
<dbReference type="GO" id="GO:0005506">
    <property type="term" value="F:iron ion binding"/>
    <property type="evidence" value="ECO:0007669"/>
    <property type="project" value="InterPro"/>
</dbReference>
<protein>
    <submittedName>
        <fullName evidence="1">Uncharacterized protein</fullName>
    </submittedName>
</protein>
<evidence type="ECO:0000313" key="1">
    <source>
        <dbReference type="EMBL" id="KAF2871214.1"/>
    </source>
</evidence>
<name>A0A7C8I5B8_9PLEO</name>
<dbReference type="GO" id="GO:0016705">
    <property type="term" value="F:oxidoreductase activity, acting on paired donors, with incorporation or reduction of molecular oxygen"/>
    <property type="evidence" value="ECO:0007669"/>
    <property type="project" value="InterPro"/>
</dbReference>
<dbReference type="OrthoDB" id="10029320at2759"/>
<dbReference type="Gene3D" id="1.10.630.10">
    <property type="entry name" value="Cytochrome P450"/>
    <property type="match status" value="1"/>
</dbReference>
<gene>
    <name evidence="1" type="ORF">BDV95DRAFT_629037</name>
</gene>
<dbReference type="GO" id="GO:0004497">
    <property type="term" value="F:monooxygenase activity"/>
    <property type="evidence" value="ECO:0007669"/>
    <property type="project" value="InterPro"/>
</dbReference>
<dbReference type="Proteomes" id="UP000481861">
    <property type="component" value="Unassembled WGS sequence"/>
</dbReference>
<organism evidence="1 2">
    <name type="scientific">Massariosphaeria phaeospora</name>
    <dbReference type="NCBI Taxonomy" id="100035"/>
    <lineage>
        <taxon>Eukaryota</taxon>
        <taxon>Fungi</taxon>
        <taxon>Dikarya</taxon>
        <taxon>Ascomycota</taxon>
        <taxon>Pezizomycotina</taxon>
        <taxon>Dothideomycetes</taxon>
        <taxon>Pleosporomycetidae</taxon>
        <taxon>Pleosporales</taxon>
        <taxon>Pleosporales incertae sedis</taxon>
        <taxon>Massariosphaeria</taxon>
    </lineage>
</organism>
<evidence type="ECO:0000313" key="2">
    <source>
        <dbReference type="Proteomes" id="UP000481861"/>
    </source>
</evidence>
<accession>A0A7C8I5B8</accession>
<reference evidence="1 2" key="1">
    <citation type="submission" date="2020-01" db="EMBL/GenBank/DDBJ databases">
        <authorList>
            <consortium name="DOE Joint Genome Institute"/>
            <person name="Haridas S."/>
            <person name="Albert R."/>
            <person name="Binder M."/>
            <person name="Bloem J."/>
            <person name="Labutti K."/>
            <person name="Salamov A."/>
            <person name="Andreopoulos B."/>
            <person name="Baker S.E."/>
            <person name="Barry K."/>
            <person name="Bills G."/>
            <person name="Bluhm B.H."/>
            <person name="Cannon C."/>
            <person name="Castanera R."/>
            <person name="Culley D.E."/>
            <person name="Daum C."/>
            <person name="Ezra D."/>
            <person name="Gonzalez J.B."/>
            <person name="Henrissat B."/>
            <person name="Kuo A."/>
            <person name="Liang C."/>
            <person name="Lipzen A."/>
            <person name="Lutzoni F."/>
            <person name="Magnuson J."/>
            <person name="Mondo S."/>
            <person name="Nolan M."/>
            <person name="Ohm R."/>
            <person name="Pangilinan J."/>
            <person name="Park H.-J.H."/>
            <person name="Ramirez L."/>
            <person name="Alfaro M."/>
            <person name="Sun H."/>
            <person name="Tritt A."/>
            <person name="Yoshinaga Y."/>
            <person name="Zwiers L.-H.L."/>
            <person name="Turgeon B.G."/>
            <person name="Goodwin S.B."/>
            <person name="Spatafora J.W."/>
            <person name="Crous P.W."/>
            <person name="Grigoriev I.V."/>
        </authorList>
    </citation>
    <scope>NUCLEOTIDE SEQUENCE [LARGE SCALE GENOMIC DNA]</scope>
    <source>
        <strain evidence="1 2">CBS 611.86</strain>
    </source>
</reference>
<dbReference type="InterPro" id="IPR036396">
    <property type="entry name" value="Cyt_P450_sf"/>
</dbReference>
<dbReference type="GO" id="GO:0020037">
    <property type="term" value="F:heme binding"/>
    <property type="evidence" value="ECO:0007669"/>
    <property type="project" value="InterPro"/>
</dbReference>
<dbReference type="AlphaFoldDB" id="A0A7C8I5B8"/>